<proteinExistence type="predicted"/>
<gene>
    <name evidence="1" type="ORF">ALO94_01861</name>
</gene>
<name>A0A0Q0B8Z3_PSESX</name>
<accession>A0A0Q0B8Z3</accession>
<comment type="caution">
    <text evidence="1">The sequence shown here is derived from an EMBL/GenBank/DDBJ whole genome shotgun (WGS) entry which is preliminary data.</text>
</comment>
<protein>
    <submittedName>
        <fullName evidence="1">Uncharacterized protein</fullName>
    </submittedName>
</protein>
<evidence type="ECO:0000313" key="2">
    <source>
        <dbReference type="Proteomes" id="UP000050384"/>
    </source>
</evidence>
<dbReference type="RefSeq" id="WP_057427875.1">
    <property type="nucleotide sequence ID" value="NZ_LJRI01001120.1"/>
</dbReference>
<evidence type="ECO:0000313" key="1">
    <source>
        <dbReference type="EMBL" id="KPY73842.1"/>
    </source>
</evidence>
<dbReference type="EMBL" id="LJRI01001120">
    <property type="protein sequence ID" value="KPY73842.1"/>
    <property type="molecule type" value="Genomic_DNA"/>
</dbReference>
<dbReference type="Proteomes" id="UP000050384">
    <property type="component" value="Unassembled WGS sequence"/>
</dbReference>
<reference evidence="1 2" key="1">
    <citation type="submission" date="2015-09" db="EMBL/GenBank/DDBJ databases">
        <title>Genome announcement of multiple Pseudomonas syringae strains.</title>
        <authorList>
            <person name="Thakur S."/>
            <person name="Wang P.W."/>
            <person name="Gong Y."/>
            <person name="Weir B.S."/>
            <person name="Guttman D.S."/>
        </authorList>
    </citation>
    <scope>NUCLEOTIDE SEQUENCE [LARGE SCALE GENOMIC DNA]</scope>
    <source>
        <strain evidence="1 2">ICMP16929</strain>
    </source>
</reference>
<dbReference type="AlphaFoldDB" id="A0A0Q0B8Z3"/>
<dbReference type="PATRIC" id="fig|264459.3.peg.3253"/>
<sequence length="140" mass="17056">MTESPYVMHRETLLEGKYGTAYLLQQFILHQYDPYRYSFEIDHHRGGFDSRHLQMYQDMKQWFWENGRSSDGFMELAETIEARCIRQAEANRDELFRLREMRPEDYPHDDGSDQLDSYKLAIARHEMYHERYVEKGFLDE</sequence>
<organism evidence="1 2">
    <name type="scientific">Pseudomonas syringae pv. spinaceae</name>
    <dbReference type="NCBI Taxonomy" id="264459"/>
    <lineage>
        <taxon>Bacteria</taxon>
        <taxon>Pseudomonadati</taxon>
        <taxon>Pseudomonadota</taxon>
        <taxon>Gammaproteobacteria</taxon>
        <taxon>Pseudomonadales</taxon>
        <taxon>Pseudomonadaceae</taxon>
        <taxon>Pseudomonas</taxon>
        <taxon>Pseudomonas syringae</taxon>
    </lineage>
</organism>